<name>A0AAW9RW02_9HYPH</name>
<evidence type="ECO:0000256" key="1">
    <source>
        <dbReference type="SAM" id="MobiDB-lite"/>
    </source>
</evidence>
<keyword evidence="3" id="KW-1185">Reference proteome</keyword>
<dbReference type="AlphaFoldDB" id="A0AAW9RW02"/>
<dbReference type="Proteomes" id="UP001378188">
    <property type="component" value="Unassembled WGS sequence"/>
</dbReference>
<evidence type="ECO:0000313" key="2">
    <source>
        <dbReference type="EMBL" id="MEJ8574477.1"/>
    </source>
</evidence>
<organism evidence="2 3">
    <name type="scientific">Microbaculum marinum</name>
    <dbReference type="NCBI Taxonomy" id="1764581"/>
    <lineage>
        <taxon>Bacteria</taxon>
        <taxon>Pseudomonadati</taxon>
        <taxon>Pseudomonadota</taxon>
        <taxon>Alphaproteobacteria</taxon>
        <taxon>Hyphomicrobiales</taxon>
        <taxon>Tepidamorphaceae</taxon>
        <taxon>Microbaculum</taxon>
    </lineage>
</organism>
<accession>A0AAW9RW02</accession>
<feature type="region of interest" description="Disordered" evidence="1">
    <location>
        <begin position="33"/>
        <end position="131"/>
    </location>
</feature>
<sequence length="215" mass="24231">MSRPTSSRVGPAGLALIAALAAWPMLAWPVQAPAQERSRQEQAREQRQSRDRAQEREQEQEEAPATDANSGLLIGIMGDRGLEDFTSTRERPLFTPARHPPLPPPPPPPPPPPAPPKAPKVKKEKPPEPPSLRLVGIVITDEQQLALLIDKERNVRRLGVGDEFDGWSLSKMNANSIEMKLKNERRVYKMFQPEDEAGNQLPFDNRGRRRRGRRR</sequence>
<comment type="caution">
    <text evidence="2">The sequence shown here is derived from an EMBL/GenBank/DDBJ whole genome shotgun (WGS) entry which is preliminary data.</text>
</comment>
<feature type="compositionally biased region" description="Basic and acidic residues" evidence="1">
    <location>
        <begin position="80"/>
        <end position="92"/>
    </location>
</feature>
<dbReference type="RefSeq" id="WP_340332179.1">
    <property type="nucleotide sequence ID" value="NZ_JAZHOF010000012.1"/>
</dbReference>
<evidence type="ECO:0008006" key="4">
    <source>
        <dbReference type="Google" id="ProtNLM"/>
    </source>
</evidence>
<gene>
    <name evidence="2" type="ORF">V3328_23565</name>
</gene>
<dbReference type="EMBL" id="JAZHOF010000012">
    <property type="protein sequence ID" value="MEJ8574477.1"/>
    <property type="molecule type" value="Genomic_DNA"/>
</dbReference>
<feature type="region of interest" description="Disordered" evidence="1">
    <location>
        <begin position="191"/>
        <end position="215"/>
    </location>
</feature>
<proteinExistence type="predicted"/>
<evidence type="ECO:0000313" key="3">
    <source>
        <dbReference type="Proteomes" id="UP001378188"/>
    </source>
</evidence>
<protein>
    <recommendedName>
        <fullName evidence="4">Type II secretion system protein GspC N-terminal domain-containing protein</fullName>
    </recommendedName>
</protein>
<feature type="compositionally biased region" description="Pro residues" evidence="1">
    <location>
        <begin position="98"/>
        <end position="118"/>
    </location>
</feature>
<reference evidence="2 3" key="1">
    <citation type="submission" date="2024-02" db="EMBL/GenBank/DDBJ databases">
        <title>Genome analysis and characterization of Microbaculum marinisediminis sp. nov., isolated from marine sediment.</title>
        <authorList>
            <person name="Du Z.-J."/>
            <person name="Ye Y.-Q."/>
            <person name="Zhang Z.-R."/>
            <person name="Yuan S.-M."/>
            <person name="Zhang X.-Y."/>
        </authorList>
    </citation>
    <scope>NUCLEOTIDE SEQUENCE [LARGE SCALE GENOMIC DNA]</scope>
    <source>
        <strain evidence="2 3">SDUM1044001</strain>
    </source>
</reference>
<feature type="compositionally biased region" description="Basic and acidic residues" evidence="1">
    <location>
        <begin position="36"/>
        <end position="57"/>
    </location>
</feature>